<dbReference type="PROSITE" id="PS50902">
    <property type="entry name" value="FLAVODOXIN_LIKE"/>
    <property type="match status" value="1"/>
</dbReference>
<dbReference type="EMBL" id="JBHTMB010000140">
    <property type="protein sequence ID" value="MFD1234707.1"/>
    <property type="molecule type" value="Genomic_DNA"/>
</dbReference>
<keyword evidence="3" id="KW-1185">Reference proteome</keyword>
<dbReference type="Gene3D" id="3.40.50.360">
    <property type="match status" value="1"/>
</dbReference>
<name>A0ABW3VI72_9PSEU</name>
<accession>A0ABW3VI72</accession>
<dbReference type="RefSeq" id="WP_346091333.1">
    <property type="nucleotide sequence ID" value="NZ_BAABKS010000022.1"/>
</dbReference>
<organism evidence="2 3">
    <name type="scientific">Pseudonocardia benzenivorans</name>
    <dbReference type="NCBI Taxonomy" id="228005"/>
    <lineage>
        <taxon>Bacteria</taxon>
        <taxon>Bacillati</taxon>
        <taxon>Actinomycetota</taxon>
        <taxon>Actinomycetes</taxon>
        <taxon>Pseudonocardiales</taxon>
        <taxon>Pseudonocardiaceae</taxon>
        <taxon>Pseudonocardia</taxon>
    </lineage>
</organism>
<evidence type="ECO:0000313" key="2">
    <source>
        <dbReference type="EMBL" id="MFD1234707.1"/>
    </source>
</evidence>
<dbReference type="SUPFAM" id="SSF52218">
    <property type="entry name" value="Flavoproteins"/>
    <property type="match status" value="1"/>
</dbReference>
<protein>
    <submittedName>
        <fullName evidence="2">Flavodoxin family protein</fullName>
    </submittedName>
</protein>
<reference evidence="3" key="1">
    <citation type="journal article" date="2019" name="Int. J. Syst. Evol. Microbiol.">
        <title>The Global Catalogue of Microorganisms (GCM) 10K type strain sequencing project: providing services to taxonomists for standard genome sequencing and annotation.</title>
        <authorList>
            <consortium name="The Broad Institute Genomics Platform"/>
            <consortium name="The Broad Institute Genome Sequencing Center for Infectious Disease"/>
            <person name="Wu L."/>
            <person name="Ma J."/>
        </authorList>
    </citation>
    <scope>NUCLEOTIDE SEQUENCE [LARGE SCALE GENOMIC DNA]</scope>
    <source>
        <strain evidence="3">CCUG 49018</strain>
    </source>
</reference>
<sequence length="181" mass="19185">MQALVVYESVFGNTRQVAEAVARGLTGALPATLVEVTAAPATLPDDLDLLVVGGPTHALGMSRPTTRRDGAEQAGRDYDADAIGIREWIEGLAPARGTAAATFDTRVRRPRVPGSAAHRAAARLRRLGFRMLGSPTTFWVDGVPGPLLADELDRARRWGEELGARFAPARDRTDGGTVTSG</sequence>
<proteinExistence type="predicted"/>
<dbReference type="InterPro" id="IPR029039">
    <property type="entry name" value="Flavoprotein-like_sf"/>
</dbReference>
<evidence type="ECO:0000259" key="1">
    <source>
        <dbReference type="PROSITE" id="PS50902"/>
    </source>
</evidence>
<dbReference type="InterPro" id="IPR008254">
    <property type="entry name" value="Flavodoxin/NO_synth"/>
</dbReference>
<feature type="domain" description="Flavodoxin-like" evidence="1">
    <location>
        <begin position="3"/>
        <end position="163"/>
    </location>
</feature>
<comment type="caution">
    <text evidence="2">The sequence shown here is derived from an EMBL/GenBank/DDBJ whole genome shotgun (WGS) entry which is preliminary data.</text>
</comment>
<evidence type="ECO:0000313" key="3">
    <source>
        <dbReference type="Proteomes" id="UP001597182"/>
    </source>
</evidence>
<dbReference type="Proteomes" id="UP001597182">
    <property type="component" value="Unassembled WGS sequence"/>
</dbReference>
<gene>
    <name evidence="2" type="ORF">ACFQ34_15560</name>
</gene>